<evidence type="ECO:0000313" key="1">
    <source>
        <dbReference type="EMBL" id="ERF57535.1"/>
    </source>
</evidence>
<protein>
    <submittedName>
        <fullName evidence="1">PfkB domain-containing protein</fullName>
    </submittedName>
</protein>
<proteinExistence type="predicted"/>
<reference evidence="1 2" key="1">
    <citation type="journal article" date="2013" name="BMC Genomics">
        <title>Comparative genomics reveals distinct host-interacting traits of three major human-associated propionibacteria.</title>
        <authorList>
            <person name="Mak T.N."/>
            <person name="Schmid M."/>
            <person name="Brzuszkiewicz E."/>
            <person name="Zeng G."/>
            <person name="Meyer R."/>
            <person name="Sfanos K.S."/>
            <person name="Brinkmann V."/>
            <person name="Meyer T.F."/>
            <person name="Bruggemann H."/>
        </authorList>
    </citation>
    <scope>NUCLEOTIDE SEQUENCE [LARGE SCALE GENOMIC DNA]</scope>
    <source>
        <strain evidence="1 2">DSM 20700</strain>
    </source>
</reference>
<dbReference type="Proteomes" id="UP000016307">
    <property type="component" value="Unassembled WGS sequence"/>
</dbReference>
<dbReference type="RefSeq" id="WP_021103588.1">
    <property type="nucleotide sequence ID" value="NZ_AOSS01000090.1"/>
</dbReference>
<gene>
    <name evidence="1" type="ORF">H641_02848</name>
</gene>
<dbReference type="AlphaFoldDB" id="U1GHC3"/>
<comment type="caution">
    <text evidence="1">The sequence shown here is derived from an EMBL/GenBank/DDBJ whole genome shotgun (WGS) entry which is preliminary data.</text>
</comment>
<accession>U1GHC3</accession>
<evidence type="ECO:0000313" key="2">
    <source>
        <dbReference type="Proteomes" id="UP000016307"/>
    </source>
</evidence>
<organism evidence="1 2">
    <name type="scientific">Cutibacterium granulosum DSM 20700</name>
    <dbReference type="NCBI Taxonomy" id="1160719"/>
    <lineage>
        <taxon>Bacteria</taxon>
        <taxon>Bacillati</taxon>
        <taxon>Actinomycetota</taxon>
        <taxon>Actinomycetes</taxon>
        <taxon>Propionibacteriales</taxon>
        <taxon>Propionibacteriaceae</taxon>
        <taxon>Cutibacterium</taxon>
    </lineage>
</organism>
<keyword evidence="2" id="KW-1185">Reference proteome</keyword>
<name>U1GHC3_9ACTN</name>
<dbReference type="EMBL" id="AOSS01000090">
    <property type="protein sequence ID" value="ERF57535.1"/>
    <property type="molecule type" value="Genomic_DNA"/>
</dbReference>
<sequence length="64" mass="6781">MSGLLDGLWSAELLGVEHRDDLAAIDEATLRRILTRCAHIGAITVSRAGANPPTLADLGEDARN</sequence>
<dbReference type="PATRIC" id="fig|1160719.4.peg.542"/>